<evidence type="ECO:0000313" key="3">
    <source>
        <dbReference type="EMBL" id="ETO40865.1"/>
    </source>
</evidence>
<dbReference type="Proteomes" id="UP000019474">
    <property type="component" value="Unassembled WGS sequence"/>
</dbReference>
<dbReference type="InterPro" id="IPR039566">
    <property type="entry name" value="CvfB_S1_st"/>
</dbReference>
<dbReference type="InterPro" id="IPR012340">
    <property type="entry name" value="NA-bd_OB-fold"/>
</dbReference>
<dbReference type="InterPro" id="IPR040764">
    <property type="entry name" value="CvfB_WH"/>
</dbReference>
<dbReference type="PIRSF" id="PIRSF012524">
    <property type="entry name" value="YitL_S1"/>
    <property type="match status" value="1"/>
</dbReference>
<dbReference type="InterPro" id="IPR048588">
    <property type="entry name" value="CvfB_S1_2nd"/>
</dbReference>
<keyword evidence="4" id="KW-1185">Reference proteome</keyword>
<dbReference type="Pfam" id="PF21543">
    <property type="entry name" value="CvfB_2nd"/>
    <property type="match status" value="1"/>
</dbReference>
<dbReference type="Pfam" id="PF21191">
    <property type="entry name" value="CvfB_1st"/>
    <property type="match status" value="1"/>
</dbReference>
<dbReference type="Gene3D" id="1.10.10.10">
    <property type="entry name" value="Winged helix-like DNA-binding domain superfamily/Winged helix DNA-binding domain"/>
    <property type="match status" value="1"/>
</dbReference>
<dbReference type="Gene3D" id="2.40.50.140">
    <property type="entry name" value="Nucleic acid-binding proteins"/>
    <property type="match status" value="2"/>
</dbReference>
<proteinExistence type="inferred from homology"/>
<gene>
    <name evidence="3" type="ORF">B808_145</name>
</gene>
<dbReference type="GO" id="GO:0003676">
    <property type="term" value="F:nucleic acid binding"/>
    <property type="evidence" value="ECO:0007669"/>
    <property type="project" value="InterPro"/>
</dbReference>
<dbReference type="InterPro" id="IPR003029">
    <property type="entry name" value="S1_domain"/>
</dbReference>
<dbReference type="InterPro" id="IPR048587">
    <property type="entry name" value="CvfB_S1_3rd"/>
</dbReference>
<dbReference type="OrthoDB" id="9801597at2"/>
<evidence type="ECO:0000259" key="2">
    <source>
        <dbReference type="PROSITE" id="PS50126"/>
    </source>
</evidence>
<dbReference type="PANTHER" id="PTHR37296">
    <property type="entry name" value="CONSERVED VIRULENCE FACTOR B"/>
    <property type="match status" value="1"/>
</dbReference>
<dbReference type="PATRIC" id="fig|1221538.3.peg.147"/>
<comment type="similarity">
    <text evidence="1">Belongs to the CvfB family.</text>
</comment>
<dbReference type="PANTHER" id="PTHR37296:SF1">
    <property type="entry name" value="CONSERVED VIRULENCE FACTOR B"/>
    <property type="match status" value="1"/>
</dbReference>
<evidence type="ECO:0000313" key="4">
    <source>
        <dbReference type="Proteomes" id="UP000019474"/>
    </source>
</evidence>
<comment type="caution">
    <text evidence="3">The sequence shown here is derived from an EMBL/GenBank/DDBJ whole genome shotgun (WGS) entry which is preliminary data.</text>
</comment>
<protein>
    <submittedName>
        <fullName evidence="3">RNA-binding protein, S1-like protein</fullName>
    </submittedName>
</protein>
<reference evidence="3 4" key="1">
    <citation type="submission" date="2012-08" db="EMBL/GenBank/DDBJ databases">
        <title>Genome sequencing of Lactobacillus florum 8D.</title>
        <authorList>
            <person name="Kim E.B."/>
            <person name="Marco M.L."/>
        </authorList>
    </citation>
    <scope>NUCLEOTIDE SEQUENCE [LARGE SCALE GENOMIC DNA]</scope>
    <source>
        <strain evidence="3 4">8D</strain>
    </source>
</reference>
<organism evidence="3 4">
    <name type="scientific">Fructilactobacillus florum 8D</name>
    <dbReference type="NCBI Taxonomy" id="1221538"/>
    <lineage>
        <taxon>Bacteria</taxon>
        <taxon>Bacillati</taxon>
        <taxon>Bacillota</taxon>
        <taxon>Bacilli</taxon>
        <taxon>Lactobacillales</taxon>
        <taxon>Lactobacillaceae</taxon>
        <taxon>Fructilactobacillus</taxon>
    </lineage>
</organism>
<accession>W9EIN3</accession>
<feature type="domain" description="S1 motif" evidence="2">
    <location>
        <begin position="155"/>
        <end position="215"/>
    </location>
</feature>
<dbReference type="EMBL" id="ALXG01000011">
    <property type="protein sequence ID" value="ETO40865.1"/>
    <property type="molecule type" value="Genomic_DNA"/>
</dbReference>
<name>W9EIN3_9LACO</name>
<sequence>MNEDLGLIKTGIITDENEQNYFIQIHGRTYALSKTEPVEQFSLGASLRGFCYENKHRQLKITEAIPDIKPGYYGWGTVVGVKHDLGVFLDIGLVDKDLAVSLDELPAMKSLWPDTGDRLLVTMQFDAKHRLWGHLADDQIYKAISQPASKEKDQNQNVVATVINPKKMGTKVLTKNYQLGFIDRSELEQEPRLGQQLQARVIGVRPNKTLYLSLRPRAYEAISDDATMLLRMLEMSATHQLPYGDKSDAEQIKANLGISKGQFKRAVGNLLKKRLIEIEPNMLILKQQDDNDAGSN</sequence>
<evidence type="ECO:0000256" key="1">
    <source>
        <dbReference type="PIRNR" id="PIRNR012524"/>
    </source>
</evidence>
<dbReference type="Pfam" id="PF13509">
    <property type="entry name" value="S1_2"/>
    <property type="match status" value="1"/>
</dbReference>
<dbReference type="Gene3D" id="2.40.50.330">
    <property type="match status" value="1"/>
</dbReference>
<dbReference type="RefSeq" id="WP_009167205.1">
    <property type="nucleotide sequence ID" value="NZ_ALXG01000011.1"/>
</dbReference>
<dbReference type="Pfam" id="PF17783">
    <property type="entry name" value="WHD_CvfB"/>
    <property type="match status" value="1"/>
</dbReference>
<dbReference type="InterPro" id="IPR036388">
    <property type="entry name" value="WH-like_DNA-bd_sf"/>
</dbReference>
<dbReference type="AlphaFoldDB" id="W9EIN3"/>
<dbReference type="PROSITE" id="PS50126">
    <property type="entry name" value="S1"/>
    <property type="match status" value="1"/>
</dbReference>
<dbReference type="InterPro" id="IPR014464">
    <property type="entry name" value="CvfB_fam"/>
</dbReference>